<dbReference type="OrthoDB" id="9807941at2"/>
<dbReference type="SUPFAM" id="SSF52833">
    <property type="entry name" value="Thioredoxin-like"/>
    <property type="match status" value="1"/>
</dbReference>
<evidence type="ECO:0000256" key="3">
    <source>
        <dbReference type="ARBA" id="ARBA00022723"/>
    </source>
</evidence>
<dbReference type="KEGG" id="pmic:NW74_07155"/>
<gene>
    <name evidence="10" type="ORF">NM222_00645</name>
    <name evidence="9" type="ORF">NND69_03585</name>
    <name evidence="8" type="ORF">NW74_07155</name>
</gene>
<keyword evidence="11" id="KW-1185">Reference proteome</keyword>
<dbReference type="CDD" id="cd03064">
    <property type="entry name" value="TRX_Fd_NuoE"/>
    <property type="match status" value="1"/>
</dbReference>
<keyword evidence="3 7" id="KW-0479">Metal-binding</keyword>
<feature type="binding site" evidence="7">
    <location>
        <position position="124"/>
    </location>
    <ligand>
        <name>[2Fe-2S] cluster</name>
        <dbReference type="ChEBI" id="CHEBI:190135"/>
    </ligand>
</feature>
<dbReference type="RefSeq" id="WP_041954699.1">
    <property type="nucleotide sequence ID" value="NZ_CP009761.1"/>
</dbReference>
<dbReference type="Gene3D" id="3.40.30.10">
    <property type="entry name" value="Glutaredoxin"/>
    <property type="match status" value="1"/>
</dbReference>
<dbReference type="InterPro" id="IPR042128">
    <property type="entry name" value="NuoE_dom"/>
</dbReference>
<dbReference type="PANTHER" id="PTHR43342">
    <property type="entry name" value="NADH-QUINONE OXIDOREDUCTASE, E SUBUNIT"/>
    <property type="match status" value="1"/>
</dbReference>
<dbReference type="InterPro" id="IPR041921">
    <property type="entry name" value="NuoE_N"/>
</dbReference>
<proteinExistence type="inferred from homology"/>
<feature type="binding site" evidence="7">
    <location>
        <position position="120"/>
    </location>
    <ligand>
        <name>[2Fe-2S] cluster</name>
        <dbReference type="ChEBI" id="CHEBI:190135"/>
    </ligand>
</feature>
<accession>A0A0B4S2Z0</accession>
<evidence type="ECO:0000313" key="10">
    <source>
        <dbReference type="EMBL" id="WBB31015.1"/>
    </source>
</evidence>
<name>A0A0B4S2Z0_9FIRM</name>
<dbReference type="STRING" id="33033.NW74_07155"/>
<reference evidence="9" key="2">
    <citation type="submission" date="2022-07" db="EMBL/GenBank/DDBJ databases">
        <title>Parvimonas micra travels from the subgingival sulcus of the human oral cavity to the colorectal adenocarcinoma.</title>
        <authorList>
            <person name="Conde-Perez K."/>
            <person name="Buetas E."/>
            <person name="Aja-Macaya P."/>
            <person name="Martin-De Arribas E."/>
            <person name="Iglesias-Corras I."/>
            <person name="Trigo-Tasende N."/>
            <person name="Nasser-Ali M."/>
            <person name="Estevez L.S."/>
            <person name="Rumbo-Feal S."/>
            <person name="Otero-Alen B."/>
            <person name="Noguera J.F."/>
            <person name="Concha A."/>
            <person name="Pardinas-Lopez S."/>
            <person name="Carda-Dieguez M."/>
            <person name="Gomez-Randulfe I."/>
            <person name="Martinez-Lago N."/>
            <person name="Ladra S."/>
            <person name="Aparicio L.A."/>
            <person name="Bou G."/>
            <person name="Mira A."/>
            <person name="Vallejo J.A."/>
            <person name="Poza M."/>
        </authorList>
    </citation>
    <scope>NUCLEOTIDE SEQUENCE</scope>
    <source>
        <strain evidence="10">PM102KC-G-1</strain>
        <strain evidence="9">PM79KC-AC-4</strain>
    </source>
</reference>
<feature type="binding site" evidence="7">
    <location>
        <position position="84"/>
    </location>
    <ligand>
        <name>[2Fe-2S] cluster</name>
        <dbReference type="ChEBI" id="CHEBI:190135"/>
    </ligand>
</feature>
<evidence type="ECO:0000256" key="1">
    <source>
        <dbReference type="ARBA" id="ARBA00010643"/>
    </source>
</evidence>
<dbReference type="GO" id="GO:0051537">
    <property type="term" value="F:2 iron, 2 sulfur cluster binding"/>
    <property type="evidence" value="ECO:0007669"/>
    <property type="project" value="UniProtKB-KW"/>
</dbReference>
<dbReference type="PIRSF" id="PIRSF000216">
    <property type="entry name" value="NADH_DH_24kDa"/>
    <property type="match status" value="1"/>
</dbReference>
<reference evidence="8 11" key="1">
    <citation type="submission" date="2014-10" db="EMBL/GenBank/DDBJ databases">
        <title>Complete genome sequence of Parvimonas micra KCOM 1535 (= ChDC B708).</title>
        <authorList>
            <person name="Kook J.-K."/>
            <person name="Park S.-N."/>
            <person name="Lim Y.K."/>
            <person name="Roh H."/>
        </authorList>
    </citation>
    <scope>NUCLEOTIDE SEQUENCE [LARGE SCALE GENOMIC DNA]</scope>
    <source>
        <strain evidence="8">KCOM 1535</strain>
        <strain evidence="11">KCOM 1535 / ChDC B708</strain>
    </source>
</reference>
<evidence type="ECO:0000313" key="11">
    <source>
        <dbReference type="Proteomes" id="UP000031386"/>
    </source>
</evidence>
<evidence type="ECO:0000256" key="6">
    <source>
        <dbReference type="ARBA" id="ARBA00034078"/>
    </source>
</evidence>
<evidence type="ECO:0000256" key="7">
    <source>
        <dbReference type="PIRSR" id="PIRSR000216-1"/>
    </source>
</evidence>
<sequence length="155" mass="17166">MCNGCNCFSEIREFIKGKESSDLIEILHKTQDLYGYIPKEVVYIISKGIDVPASEIYGVVTFYSRFSLVPKGKYAISVCMGTACYVKGAENLLDEFSNLLGIKVGETTDDLLFSLIETRCVGDCANAPIVTVNDKVYTHVSKTEIRDILAEAKED</sequence>
<evidence type="ECO:0000256" key="2">
    <source>
        <dbReference type="ARBA" id="ARBA00022714"/>
    </source>
</evidence>
<feature type="binding site" evidence="7">
    <location>
        <position position="79"/>
    </location>
    <ligand>
        <name>[2Fe-2S] cluster</name>
        <dbReference type="ChEBI" id="CHEBI:190135"/>
    </ligand>
</feature>
<dbReference type="Proteomes" id="UP000031386">
    <property type="component" value="Chromosome"/>
</dbReference>
<keyword evidence="4 7" id="KW-0408">Iron</keyword>
<evidence type="ECO:0000313" key="8">
    <source>
        <dbReference type="EMBL" id="AIZ37117.1"/>
    </source>
</evidence>
<keyword evidence="2 7" id="KW-0001">2Fe-2S</keyword>
<dbReference type="Proteomes" id="UP001141458">
    <property type="component" value="Unassembled WGS sequence"/>
</dbReference>
<dbReference type="EMBL" id="CP101412">
    <property type="protein sequence ID" value="WBB31015.1"/>
    <property type="molecule type" value="Genomic_DNA"/>
</dbReference>
<dbReference type="InterPro" id="IPR036249">
    <property type="entry name" value="Thioredoxin-like_sf"/>
</dbReference>
<comment type="cofactor">
    <cofactor evidence="6">
        <name>[2Fe-2S] cluster</name>
        <dbReference type="ChEBI" id="CHEBI:190135"/>
    </cofactor>
</comment>
<evidence type="ECO:0000256" key="4">
    <source>
        <dbReference type="ARBA" id="ARBA00023004"/>
    </source>
</evidence>
<evidence type="ECO:0000313" key="9">
    <source>
        <dbReference type="EMBL" id="MCZ7407444.1"/>
    </source>
</evidence>
<comment type="similarity">
    <text evidence="1">Belongs to the complex I 24 kDa subunit family.</text>
</comment>
<keyword evidence="5 7" id="KW-0411">Iron-sulfur</keyword>
<evidence type="ECO:0000256" key="5">
    <source>
        <dbReference type="ARBA" id="ARBA00023014"/>
    </source>
</evidence>
<comment type="cofactor">
    <cofactor evidence="7">
        <name>[2Fe-2S] cluster</name>
        <dbReference type="ChEBI" id="CHEBI:190135"/>
    </cofactor>
    <text evidence="7">Binds 1 [2Fe-2S] cluster.</text>
</comment>
<dbReference type="Gene3D" id="1.10.10.1590">
    <property type="entry name" value="NADH-quinone oxidoreductase subunit E"/>
    <property type="match status" value="1"/>
</dbReference>
<dbReference type="AlphaFoldDB" id="A0A0B4S2Z0"/>
<dbReference type="InterPro" id="IPR028431">
    <property type="entry name" value="NADP_DH_HndA-like"/>
</dbReference>
<protein>
    <submittedName>
        <fullName evidence="9">NAD(P)H-dependent oxidoreductase subunit E</fullName>
    </submittedName>
    <submittedName>
        <fullName evidence="8">NADH dehydrogenase</fullName>
    </submittedName>
</protein>
<dbReference type="EMBL" id="CP009761">
    <property type="protein sequence ID" value="AIZ37117.1"/>
    <property type="molecule type" value="Genomic_DNA"/>
</dbReference>
<dbReference type="PANTHER" id="PTHR43342:SF2">
    <property type="entry name" value="POTENTIAL NAD-REDUCING HYDROGENASE SUBUNIT"/>
    <property type="match status" value="1"/>
</dbReference>
<dbReference type="GO" id="GO:0016491">
    <property type="term" value="F:oxidoreductase activity"/>
    <property type="evidence" value="ECO:0007669"/>
    <property type="project" value="InterPro"/>
</dbReference>
<dbReference type="EMBL" id="JANDZV010000002">
    <property type="protein sequence ID" value="MCZ7407444.1"/>
    <property type="molecule type" value="Genomic_DNA"/>
</dbReference>
<dbReference type="Proteomes" id="UP001210690">
    <property type="component" value="Chromosome"/>
</dbReference>
<organism evidence="8 11">
    <name type="scientific">Parvimonas micra</name>
    <dbReference type="NCBI Taxonomy" id="33033"/>
    <lineage>
        <taxon>Bacteria</taxon>
        <taxon>Bacillati</taxon>
        <taxon>Bacillota</taxon>
        <taxon>Tissierellia</taxon>
        <taxon>Tissierellales</taxon>
        <taxon>Peptoniphilaceae</taxon>
        <taxon>Parvimonas</taxon>
    </lineage>
</organism>
<dbReference type="GO" id="GO:0046872">
    <property type="term" value="F:metal ion binding"/>
    <property type="evidence" value="ECO:0007669"/>
    <property type="project" value="UniProtKB-KW"/>
</dbReference>
<dbReference type="Pfam" id="PF01257">
    <property type="entry name" value="2Fe-2S_thioredx"/>
    <property type="match status" value="1"/>
</dbReference>
<dbReference type="InterPro" id="IPR002023">
    <property type="entry name" value="NuoE-like"/>
</dbReference>